<accession>A0A218UPB7</accession>
<comment type="caution">
    <text evidence="1">The sequence shown here is derived from an EMBL/GenBank/DDBJ whole genome shotgun (WGS) entry which is preliminary data.</text>
</comment>
<evidence type="ECO:0000313" key="1">
    <source>
        <dbReference type="EMBL" id="OWK55202.1"/>
    </source>
</evidence>
<keyword evidence="2" id="KW-1185">Reference proteome</keyword>
<sequence length="67" mass="8086">MCTGLSADHSQHFFSKHSMNINVTRTTMERNYYAHYHFQAFERNRSRRRFLHFLPTSSLLSIHLFPI</sequence>
<dbReference type="Proteomes" id="UP000197619">
    <property type="component" value="Unassembled WGS sequence"/>
</dbReference>
<dbReference type="AlphaFoldDB" id="A0A218UPB7"/>
<reference evidence="1 2" key="1">
    <citation type="submission" date="2017-05" db="EMBL/GenBank/DDBJ databases">
        <title>Genome of assembly of the Bengalese finch, Lonchura striata domestica.</title>
        <authorList>
            <person name="Colquitt B.M."/>
            <person name="Brainard M.S."/>
        </authorList>
    </citation>
    <scope>NUCLEOTIDE SEQUENCE [LARGE SCALE GENOMIC DNA]</scope>
    <source>
        <strain evidence="1">White83orange57</strain>
    </source>
</reference>
<evidence type="ECO:0000313" key="2">
    <source>
        <dbReference type="Proteomes" id="UP000197619"/>
    </source>
</evidence>
<name>A0A218UPB7_9PASE</name>
<gene>
    <name evidence="1" type="ORF">RLOC_00009987</name>
</gene>
<organism evidence="1 2">
    <name type="scientific">Lonchura striata</name>
    <name type="common">white-rumped munia</name>
    <dbReference type="NCBI Taxonomy" id="40157"/>
    <lineage>
        <taxon>Eukaryota</taxon>
        <taxon>Metazoa</taxon>
        <taxon>Chordata</taxon>
        <taxon>Craniata</taxon>
        <taxon>Vertebrata</taxon>
        <taxon>Euteleostomi</taxon>
        <taxon>Archelosauria</taxon>
        <taxon>Archosauria</taxon>
        <taxon>Dinosauria</taxon>
        <taxon>Saurischia</taxon>
        <taxon>Theropoda</taxon>
        <taxon>Coelurosauria</taxon>
        <taxon>Aves</taxon>
        <taxon>Neognathae</taxon>
        <taxon>Neoaves</taxon>
        <taxon>Telluraves</taxon>
        <taxon>Australaves</taxon>
        <taxon>Passeriformes</taxon>
        <taxon>Passeroidea</taxon>
        <taxon>Estrildidae</taxon>
        <taxon>Estrildinae</taxon>
        <taxon>Lonchura</taxon>
    </lineage>
</organism>
<proteinExistence type="predicted"/>
<protein>
    <submittedName>
        <fullName evidence="1">Uncharacterized protein</fullName>
    </submittedName>
</protein>
<dbReference type="EMBL" id="MUZQ01000212">
    <property type="protein sequence ID" value="OWK55202.1"/>
    <property type="molecule type" value="Genomic_DNA"/>
</dbReference>